<keyword evidence="1" id="KW-0812">Transmembrane</keyword>
<feature type="transmembrane region" description="Helical" evidence="1">
    <location>
        <begin position="20"/>
        <end position="38"/>
    </location>
</feature>
<organism evidence="2 3">
    <name type="scientific">Nocardia farcinica</name>
    <dbReference type="NCBI Taxonomy" id="37329"/>
    <lineage>
        <taxon>Bacteria</taxon>
        <taxon>Bacillati</taxon>
        <taxon>Actinomycetota</taxon>
        <taxon>Actinomycetes</taxon>
        <taxon>Mycobacteriales</taxon>
        <taxon>Nocardiaceae</taxon>
        <taxon>Nocardia</taxon>
    </lineage>
</organism>
<dbReference type="KEGG" id="nfr:ERS450000_04258"/>
<keyword evidence="1" id="KW-0472">Membrane</keyword>
<dbReference type="GeneID" id="61136168"/>
<evidence type="ECO:0000313" key="2">
    <source>
        <dbReference type="EMBL" id="CRY81139.1"/>
    </source>
</evidence>
<dbReference type="AlphaFoldDB" id="A0A0H5P1G2"/>
<gene>
    <name evidence="2" type="ORF">ERS450000_04258</name>
</gene>
<dbReference type="OMA" id="WVEWLIV"/>
<reference evidence="3" key="1">
    <citation type="submission" date="2015-03" db="EMBL/GenBank/DDBJ databases">
        <authorList>
            <consortium name="Pathogen Informatics"/>
        </authorList>
    </citation>
    <scope>NUCLEOTIDE SEQUENCE [LARGE SCALE GENOMIC DNA]</scope>
    <source>
        <strain evidence="3">NCTC11134</strain>
        <plasmid evidence="3">2</plasmid>
    </source>
</reference>
<sequence length="65" mass="7220">MDRGLKNYPPRYRKLRPSDWVEWLIVALLFAVSTVGVYVLTSAFLPALFVGLLVWAVAVGVVATL</sequence>
<evidence type="ECO:0000256" key="1">
    <source>
        <dbReference type="SAM" id="Phobius"/>
    </source>
</evidence>
<dbReference type="Proteomes" id="UP000057820">
    <property type="component" value="Plasmid 2"/>
</dbReference>
<keyword evidence="1" id="KW-1133">Transmembrane helix</keyword>
<protein>
    <submittedName>
        <fullName evidence="2">Uncharacterized protein</fullName>
    </submittedName>
</protein>
<feature type="transmembrane region" description="Helical" evidence="1">
    <location>
        <begin position="44"/>
        <end position="63"/>
    </location>
</feature>
<dbReference type="RefSeq" id="WP_011212138.1">
    <property type="nucleotide sequence ID" value="NZ_CP031418.1"/>
</dbReference>
<name>A0A0H5P1G2_NOCFR</name>
<keyword evidence="2" id="KW-0614">Plasmid</keyword>
<proteinExistence type="predicted"/>
<accession>A0A0H5P1G2</accession>
<evidence type="ECO:0000313" key="3">
    <source>
        <dbReference type="Proteomes" id="UP000057820"/>
    </source>
</evidence>
<dbReference type="EMBL" id="LN868939">
    <property type="protein sequence ID" value="CRY81139.1"/>
    <property type="molecule type" value="Genomic_DNA"/>
</dbReference>
<geneLocation type="plasmid" evidence="2">
    <name>2</name>
</geneLocation>